<evidence type="ECO:0000313" key="1">
    <source>
        <dbReference type="EMBL" id="EGK70343.1"/>
    </source>
</evidence>
<sequence length="494" mass="53147">MSGCTHPAHQHCSFCDSKGHLTVEVDGNGDPHIDDPAPKDPSRRGLLKGSIAAGLGTLGAGLVGSSVARAADGTMQTRSHYFIPASADTVHWGYFSKSLKPQVEISSGDFVTIETLTHHAGDDYDRMIKGDPGAESVFHWDKKKKGVNRRGAGPMDASLFGRGAGEGLGVHICTGPVYVKGAEEGDVLEVRIVDVAPRPSANPAYKGKSFGVNAAAWWGFHYKDLITEPKNREVITIYEIDAGLDRNWAQAVYNFQWTPQTDPFGVVHKTIDYPGVIVDHATVKENHGVLKNVRVPVRPHFGVAGVAPKEADMVDSIPPSYTGGNIDNWRIGKGATMYYPVAVKGALFSVGDPHAGQGDSELCGTAIECSLTGTFQFILHKKADLAGTPLDKLEYPLLETQDEWVIHGFSFANYLAELGDKAQSDIYAKSSVDLALRDAFRKSRTFLMDTQGLSEDEAISLLSVGVDFAVTQVVDGNWGVHAVIRKALFSGGSL</sequence>
<evidence type="ECO:0008006" key="3">
    <source>
        <dbReference type="Google" id="ProtNLM"/>
    </source>
</evidence>
<dbReference type="InterPro" id="IPR004304">
    <property type="entry name" value="FmdA_AmdA"/>
</dbReference>
<gene>
    <name evidence="1" type="ORF">METUNv1_03248</name>
</gene>
<dbReference type="GO" id="GO:0016811">
    <property type="term" value="F:hydrolase activity, acting on carbon-nitrogen (but not peptide) bonds, in linear amides"/>
    <property type="evidence" value="ECO:0007669"/>
    <property type="project" value="InterPro"/>
</dbReference>
<proteinExistence type="predicted"/>
<dbReference type="PROSITE" id="PS51318">
    <property type="entry name" value="TAT"/>
    <property type="match status" value="1"/>
</dbReference>
<dbReference type="InterPro" id="IPR006311">
    <property type="entry name" value="TAT_signal"/>
</dbReference>
<dbReference type="eggNOG" id="COG2421">
    <property type="taxonomic scope" value="Bacteria"/>
</dbReference>
<evidence type="ECO:0000313" key="2">
    <source>
        <dbReference type="Proteomes" id="UP000005019"/>
    </source>
</evidence>
<dbReference type="STRING" id="1000565.METUNv1_03248"/>
<dbReference type="OrthoDB" id="9178898at2"/>
<dbReference type="Proteomes" id="UP000005019">
    <property type="component" value="Unassembled WGS sequence"/>
</dbReference>
<dbReference type="PANTHER" id="PTHR31891:SF1">
    <property type="entry name" value="FORMAMIDASE C869.04-RELATED"/>
    <property type="match status" value="1"/>
</dbReference>
<dbReference type="Gene3D" id="2.60.120.580">
    <property type="entry name" value="Acetamidase/Formamidase-like domains"/>
    <property type="match status" value="2"/>
</dbReference>
<reference evidence="1 2" key="1">
    <citation type="journal article" date="2011" name="J. Bacteriol.">
        <title>Genome sequence of Methyloversatilis universalis FAM5T, a methylotrophic representative of the order Rhodocyclales.</title>
        <authorList>
            <person name="Kittichotirat W."/>
            <person name="Good N.M."/>
            <person name="Hall R."/>
            <person name="Bringel F."/>
            <person name="Lajus A."/>
            <person name="Medigue C."/>
            <person name="Smalley N.E."/>
            <person name="Beck D."/>
            <person name="Bumgarner R."/>
            <person name="Vuilleumier S."/>
            <person name="Kalyuzhnaya M.G."/>
        </authorList>
    </citation>
    <scope>NUCLEOTIDE SEQUENCE [LARGE SCALE GENOMIC DNA]</scope>
    <source>
        <strain evidence="2">ATCC BAA-1314 / JCM 13912 / FAM5</strain>
    </source>
</reference>
<dbReference type="Gene3D" id="3.10.28.20">
    <property type="entry name" value="Acetamidase/Formamidase-like domains"/>
    <property type="match status" value="1"/>
</dbReference>
<organism evidence="1 2">
    <name type="scientific">Methyloversatilis universalis (strain ATCC BAA-1314 / DSM 25237 / JCM 13912 / CCUG 52030 / FAM5)</name>
    <dbReference type="NCBI Taxonomy" id="1000565"/>
    <lineage>
        <taxon>Bacteria</taxon>
        <taxon>Pseudomonadati</taxon>
        <taxon>Pseudomonadota</taxon>
        <taxon>Betaproteobacteria</taxon>
        <taxon>Nitrosomonadales</taxon>
        <taxon>Sterolibacteriaceae</taxon>
        <taxon>Methyloversatilis</taxon>
    </lineage>
</organism>
<dbReference type="PANTHER" id="PTHR31891">
    <property type="entry name" value="FORMAMIDASE C869.04-RELATED"/>
    <property type="match status" value="1"/>
</dbReference>
<comment type="caution">
    <text evidence="1">The sequence shown here is derived from an EMBL/GenBank/DDBJ whole genome shotgun (WGS) entry which is preliminary data.</text>
</comment>
<dbReference type="Gene3D" id="2.40.10.120">
    <property type="match status" value="1"/>
</dbReference>
<dbReference type="AlphaFoldDB" id="F5RGF1"/>
<dbReference type="RefSeq" id="WP_008063518.1">
    <property type="nucleotide sequence ID" value="NZ_AFHG01000057.1"/>
</dbReference>
<dbReference type="SUPFAM" id="SSF141130">
    <property type="entry name" value="Acetamidase/Formamidase-like"/>
    <property type="match status" value="1"/>
</dbReference>
<protein>
    <recommendedName>
        <fullName evidence="3">Acetamidase</fullName>
    </recommendedName>
</protein>
<dbReference type="EMBL" id="AFHG01000057">
    <property type="protein sequence ID" value="EGK70343.1"/>
    <property type="molecule type" value="Genomic_DNA"/>
</dbReference>
<name>F5RGF1_METUF</name>
<dbReference type="Pfam" id="PF03069">
    <property type="entry name" value="FmdA_AmdA"/>
    <property type="match status" value="2"/>
</dbReference>
<keyword evidence="2" id="KW-1185">Reference proteome</keyword>
<accession>F5RGF1</accession>